<proteinExistence type="predicted"/>
<organism evidence="1 2">
    <name type="scientific">Spiromyces aspiralis</name>
    <dbReference type="NCBI Taxonomy" id="68401"/>
    <lineage>
        <taxon>Eukaryota</taxon>
        <taxon>Fungi</taxon>
        <taxon>Fungi incertae sedis</taxon>
        <taxon>Zoopagomycota</taxon>
        <taxon>Kickxellomycotina</taxon>
        <taxon>Kickxellomycetes</taxon>
        <taxon>Kickxellales</taxon>
        <taxon>Kickxellaceae</taxon>
        <taxon>Spiromyces</taxon>
    </lineage>
</organism>
<accession>A0ACC1HSD1</accession>
<evidence type="ECO:0000313" key="1">
    <source>
        <dbReference type="EMBL" id="KAJ1676839.1"/>
    </source>
</evidence>
<gene>
    <name evidence="1" type="ORF">EV182_007402</name>
</gene>
<dbReference type="EMBL" id="JAMZIH010003410">
    <property type="protein sequence ID" value="KAJ1676839.1"/>
    <property type="molecule type" value="Genomic_DNA"/>
</dbReference>
<name>A0ACC1HSD1_9FUNG</name>
<feature type="non-terminal residue" evidence="1">
    <location>
        <position position="114"/>
    </location>
</feature>
<protein>
    <submittedName>
        <fullName evidence="1">Uncharacterized protein</fullName>
    </submittedName>
</protein>
<keyword evidence="2" id="KW-1185">Reference proteome</keyword>
<dbReference type="Proteomes" id="UP001145114">
    <property type="component" value="Unassembled WGS sequence"/>
</dbReference>
<comment type="caution">
    <text evidence="1">The sequence shown here is derived from an EMBL/GenBank/DDBJ whole genome shotgun (WGS) entry which is preliminary data.</text>
</comment>
<sequence>MRVWDSLTGECVCIYKAVANVARFHPNGNHIITGSDNGEIRLWPFPHEKIFAKGEEGPRKAPFVVEASESVTKFPARASNNPAAKIDCIRFAKGNVISKTVAGRITYWHLETLE</sequence>
<reference evidence="1" key="1">
    <citation type="submission" date="2022-06" db="EMBL/GenBank/DDBJ databases">
        <title>Phylogenomic reconstructions and comparative analyses of Kickxellomycotina fungi.</title>
        <authorList>
            <person name="Reynolds N.K."/>
            <person name="Stajich J.E."/>
            <person name="Barry K."/>
            <person name="Grigoriev I.V."/>
            <person name="Crous P."/>
            <person name="Smith M.E."/>
        </authorList>
    </citation>
    <scope>NUCLEOTIDE SEQUENCE</scope>
    <source>
        <strain evidence="1">RSA 2271</strain>
    </source>
</reference>
<evidence type="ECO:0000313" key="2">
    <source>
        <dbReference type="Proteomes" id="UP001145114"/>
    </source>
</evidence>